<organism evidence="1 2">
    <name type="scientific">Virgibacillus pantothenticus</name>
    <dbReference type="NCBI Taxonomy" id="1473"/>
    <lineage>
        <taxon>Bacteria</taxon>
        <taxon>Bacillati</taxon>
        <taxon>Bacillota</taxon>
        <taxon>Bacilli</taxon>
        <taxon>Bacillales</taxon>
        <taxon>Bacillaceae</taxon>
        <taxon>Virgibacillus</taxon>
    </lineage>
</organism>
<evidence type="ECO:0000313" key="2">
    <source>
        <dbReference type="Proteomes" id="UP000036780"/>
    </source>
</evidence>
<evidence type="ECO:0000313" key="1">
    <source>
        <dbReference type="EMBL" id="KNE21741.1"/>
    </source>
</evidence>
<accession>A0A0L0QT27</accession>
<dbReference type="Gene3D" id="1.20.120.450">
    <property type="entry name" value="dinb family like domain"/>
    <property type="match status" value="1"/>
</dbReference>
<reference evidence="2" key="1">
    <citation type="submission" date="2015-07" db="EMBL/GenBank/DDBJ databases">
        <title>Fjat-10053 dsm26.</title>
        <authorList>
            <person name="Liu B."/>
            <person name="Wang J."/>
            <person name="Zhu Y."/>
            <person name="Liu G."/>
            <person name="Chen Q."/>
            <person name="Chen Z."/>
            <person name="Lan J."/>
            <person name="Che J."/>
            <person name="Ge C."/>
            <person name="Shi H."/>
            <person name="Pan Z."/>
            <person name="Liu X."/>
        </authorList>
    </citation>
    <scope>NUCLEOTIDE SEQUENCE [LARGE SCALE GENOMIC DNA]</scope>
    <source>
        <strain evidence="2">DSM 26</strain>
    </source>
</reference>
<dbReference type="AlphaFoldDB" id="A0A0L0QT27"/>
<dbReference type="Proteomes" id="UP000036780">
    <property type="component" value="Unassembled WGS sequence"/>
</dbReference>
<proteinExistence type="predicted"/>
<sequence length="178" mass="20773">MELGNIYLQVIKRRFAQIKEQGDGTFEQLDETDIHWTFNEASNSIAVIVKHMRGNMLSRWTNFLTTDGEKSNRHRDQEFINTIQSKQELLTVWNEGWSVLFDALEQISAEDLRKHVKIREQPILVLEAVERQLAHYASHVGQIVYIGKQLKGNEWKSLSIPKGNSAEYLQQMKQRYGK</sequence>
<dbReference type="Pfam" id="PF07609">
    <property type="entry name" value="DUF1572"/>
    <property type="match status" value="1"/>
</dbReference>
<keyword evidence="2" id="KW-1185">Reference proteome</keyword>
<dbReference type="SUPFAM" id="SSF109854">
    <property type="entry name" value="DinB/YfiT-like putative metalloenzymes"/>
    <property type="match status" value="1"/>
</dbReference>
<evidence type="ECO:0008006" key="3">
    <source>
        <dbReference type="Google" id="ProtNLM"/>
    </source>
</evidence>
<gene>
    <name evidence="1" type="ORF">AFK71_08005</name>
</gene>
<comment type="caution">
    <text evidence="1">The sequence shown here is derived from an EMBL/GenBank/DDBJ whole genome shotgun (WGS) entry which is preliminary data.</text>
</comment>
<protein>
    <recommendedName>
        <fullName evidence="3">DUF1572 domain-containing protein</fullName>
    </recommendedName>
</protein>
<name>A0A0L0QT27_VIRPA</name>
<dbReference type="PATRIC" id="fig|1473.5.peg.4646"/>
<dbReference type="OrthoDB" id="68731at2"/>
<dbReference type="InterPro" id="IPR011466">
    <property type="entry name" value="DUF1572"/>
</dbReference>
<dbReference type="EMBL" id="LGTO01000005">
    <property type="protein sequence ID" value="KNE21741.1"/>
    <property type="molecule type" value="Genomic_DNA"/>
</dbReference>
<dbReference type="InterPro" id="IPR034660">
    <property type="entry name" value="DinB/YfiT-like"/>
</dbReference>